<feature type="compositionally biased region" description="Basic and acidic residues" evidence="1">
    <location>
        <begin position="55"/>
        <end position="64"/>
    </location>
</feature>
<gene>
    <name evidence="2" type="ORF">B0T16DRAFT_401063</name>
</gene>
<protein>
    <submittedName>
        <fullName evidence="2">Uncharacterized protein</fullName>
    </submittedName>
</protein>
<feature type="compositionally biased region" description="Pro residues" evidence="1">
    <location>
        <begin position="724"/>
        <end position="736"/>
    </location>
</feature>
<dbReference type="EMBL" id="JAULSV010000001">
    <property type="protein sequence ID" value="KAK0657172.1"/>
    <property type="molecule type" value="Genomic_DNA"/>
</dbReference>
<dbReference type="AlphaFoldDB" id="A0AA40D0F4"/>
<feature type="compositionally biased region" description="Pro residues" evidence="1">
    <location>
        <begin position="144"/>
        <end position="156"/>
    </location>
</feature>
<feature type="compositionally biased region" description="Polar residues" evidence="1">
    <location>
        <begin position="747"/>
        <end position="757"/>
    </location>
</feature>
<feature type="compositionally biased region" description="Low complexity" evidence="1">
    <location>
        <begin position="253"/>
        <end position="272"/>
    </location>
</feature>
<dbReference type="Proteomes" id="UP001174936">
    <property type="component" value="Unassembled WGS sequence"/>
</dbReference>
<evidence type="ECO:0000313" key="2">
    <source>
        <dbReference type="EMBL" id="KAK0657172.1"/>
    </source>
</evidence>
<feature type="region of interest" description="Disordered" evidence="1">
    <location>
        <begin position="717"/>
        <end position="757"/>
    </location>
</feature>
<feature type="compositionally biased region" description="Polar residues" evidence="1">
    <location>
        <begin position="110"/>
        <end position="122"/>
    </location>
</feature>
<evidence type="ECO:0000256" key="1">
    <source>
        <dbReference type="SAM" id="MobiDB-lite"/>
    </source>
</evidence>
<feature type="compositionally biased region" description="Basic residues" evidence="1">
    <location>
        <begin position="296"/>
        <end position="311"/>
    </location>
</feature>
<feature type="region of interest" description="Disordered" evidence="1">
    <location>
        <begin position="187"/>
        <end position="325"/>
    </location>
</feature>
<feature type="region of interest" description="Disordered" evidence="1">
    <location>
        <begin position="370"/>
        <end position="435"/>
    </location>
</feature>
<keyword evidence="3" id="KW-1185">Reference proteome</keyword>
<evidence type="ECO:0000313" key="3">
    <source>
        <dbReference type="Proteomes" id="UP001174936"/>
    </source>
</evidence>
<sequence length="809" mass="88536">MLSRPSFSIRRLISQRKPDQPEDDGAQDGTRNSTDGIKNKTWPKGNRKGPIPTIDIRRSEDIHRIVVLPPLPDTPKSWTSSIHSVDDDKSFSSPRSSPTPPTEKRFPKSPNRTPQRSPQRSPLLTPKQCEFPQRIRSRSLGPSSPGPLLPYSPPSSPKSQPRNEEDSPICPVDIADAYFSTPQIKEKLWAGESLSPGRVGRSRSRGYSDDIQQLIRETDEAFKLRHSFSGPRLPSPRTPRGPMTAGGPALAKPSPLTRRPSQRSTRSTTWSTKAQTKSAIKIPLIATPAASPSVSKTKKKQVKKSPGRRTRSTSAPASAPRWTLTESAKDLFNIRLFNKIEADEMLPESVLQEIRMSRATQARLAKVAETEHIKTQEVQSQPDEPLINDSPTSRGTHEDGDDRKSTEAMIRAQSPAPNQGDSLKGESTADEGHQESPVDMVATYLDDEGAFPLVIVAEDQPTPPGKSKLTKPPHRRLAHKHMPLPTIPEIIANGSENVFLSPTSRRKGTSGAPRPYTDDYICLRSTPFTLTVPTFQHGPIRIAKANLPIGQLATAVDDTLDWTAFQMAIIGGAGDFFGEAMDYSRPSDAELDERGEMASWFSEFGFDSPGALVPAAEALRLYRLEAEAARHAPPSPPFETPAPEVLAPSVVVTAADAPLPQRTSSRAWRVDPPPPPFPGTNYMISTTGIGAGQEGVGTWLHYSPPPLYQSRGSYIPPSTLPRSTPLPQPLGAPNPPKILTSGKRNRISTASEKSLPQSPMLELVVSRDASGNEYVVPMGFNLGHDLDDFLRWEAEHVYGGGYYDPEKMA</sequence>
<feature type="region of interest" description="Disordered" evidence="1">
    <location>
        <begin position="1"/>
        <end position="175"/>
    </location>
</feature>
<reference evidence="2" key="1">
    <citation type="submission" date="2023-06" db="EMBL/GenBank/DDBJ databases">
        <title>Genome-scale phylogeny and comparative genomics of the fungal order Sordariales.</title>
        <authorList>
            <consortium name="Lawrence Berkeley National Laboratory"/>
            <person name="Hensen N."/>
            <person name="Bonometti L."/>
            <person name="Westerberg I."/>
            <person name="Brannstrom I.O."/>
            <person name="Guillou S."/>
            <person name="Cros-Aarteil S."/>
            <person name="Calhoun S."/>
            <person name="Haridas S."/>
            <person name="Kuo A."/>
            <person name="Mondo S."/>
            <person name="Pangilinan J."/>
            <person name="Riley R."/>
            <person name="Labutti K."/>
            <person name="Andreopoulos B."/>
            <person name="Lipzen A."/>
            <person name="Chen C."/>
            <person name="Yanf M."/>
            <person name="Daum C."/>
            <person name="Ng V."/>
            <person name="Clum A."/>
            <person name="Steindorff A."/>
            <person name="Ohm R."/>
            <person name="Martin F."/>
            <person name="Silar P."/>
            <person name="Natvig D."/>
            <person name="Lalanne C."/>
            <person name="Gautier V."/>
            <person name="Ament-Velasquez S.L."/>
            <person name="Kruys A."/>
            <person name="Hutchinson M.I."/>
            <person name="Powell A.J."/>
            <person name="Barry K."/>
            <person name="Miller A.N."/>
            <person name="Grigoriev I.V."/>
            <person name="Debuchy R."/>
            <person name="Gladieux P."/>
            <person name="Thoren M.H."/>
            <person name="Johannesson H."/>
        </authorList>
    </citation>
    <scope>NUCLEOTIDE SEQUENCE</scope>
    <source>
        <strain evidence="2">SMH2532-1</strain>
    </source>
</reference>
<accession>A0AA40D0F4</accession>
<feature type="compositionally biased region" description="Basic and acidic residues" evidence="1">
    <location>
        <begin position="395"/>
        <end position="406"/>
    </location>
</feature>
<proteinExistence type="predicted"/>
<comment type="caution">
    <text evidence="2">The sequence shown here is derived from an EMBL/GenBank/DDBJ whole genome shotgun (WGS) entry which is preliminary data.</text>
</comment>
<name>A0AA40D0F4_9PEZI</name>
<organism evidence="2 3">
    <name type="scientific">Cercophora newfieldiana</name>
    <dbReference type="NCBI Taxonomy" id="92897"/>
    <lineage>
        <taxon>Eukaryota</taxon>
        <taxon>Fungi</taxon>
        <taxon>Dikarya</taxon>
        <taxon>Ascomycota</taxon>
        <taxon>Pezizomycotina</taxon>
        <taxon>Sordariomycetes</taxon>
        <taxon>Sordariomycetidae</taxon>
        <taxon>Sordariales</taxon>
        <taxon>Lasiosphaeriaceae</taxon>
        <taxon>Cercophora</taxon>
    </lineage>
</organism>